<feature type="region of interest" description="Disordered" evidence="8">
    <location>
        <begin position="23"/>
        <end position="77"/>
    </location>
</feature>
<sequence>MNLLEEDLSFYFSSPVFQPLQFQEEEEEVPLATKREHEVISSSATDDSEEDQQQQQQTKKRRSSPAAEVGSSNPQPQRRLWVKDRSSAWWDRVSHPDFPDADFRREFRMSRPTFDFLCAELSPAVAKEDTTLRAAIPVRQRVAVCLFRLATGEPLRLVSKRFGLGISTCHKLILEVCSAIRSLLMPKFLAWPAPASSPSLAGIPNVVGALYTTHIPIIAPKESVSAYFNRRHTERNHKTSYSVTLQGVVGPGGVFTDVCIGWPGSMPDEQVLEKSALFRRASAGMLNSQYIVGGASYPLLDWILVPYSHKNLTWTQHTFNERVGEARAVARGAFERLKRRWGCLQKRTEVKLQDLPVVLAACCVLHNICEMREEEMGPELMEFELVDDEMIAENAVRSVSAVVARDNIAHNLLHSGSVGNNLF</sequence>
<evidence type="ECO:0000256" key="7">
    <source>
        <dbReference type="ARBA" id="ARBA00023242"/>
    </source>
</evidence>
<evidence type="ECO:0000256" key="5">
    <source>
        <dbReference type="ARBA" id="ARBA00022723"/>
    </source>
</evidence>
<feature type="domain" description="DDE Tnp4" evidence="9">
    <location>
        <begin position="211"/>
        <end position="367"/>
    </location>
</feature>
<evidence type="ECO:0000256" key="6">
    <source>
        <dbReference type="ARBA" id="ARBA00022801"/>
    </source>
</evidence>
<evidence type="ECO:0000256" key="2">
    <source>
        <dbReference type="ARBA" id="ARBA00004123"/>
    </source>
</evidence>
<dbReference type="GO" id="GO:0016787">
    <property type="term" value="F:hydrolase activity"/>
    <property type="evidence" value="ECO:0007669"/>
    <property type="project" value="UniProtKB-KW"/>
</dbReference>
<accession>A0AAX6HGQ8</accession>
<evidence type="ECO:0000256" key="1">
    <source>
        <dbReference type="ARBA" id="ARBA00001968"/>
    </source>
</evidence>
<keyword evidence="6" id="KW-0378">Hydrolase</keyword>
<evidence type="ECO:0000259" key="9">
    <source>
        <dbReference type="Pfam" id="PF13359"/>
    </source>
</evidence>
<comment type="caution">
    <text evidence="10">The sequence shown here is derived from an EMBL/GenBank/DDBJ whole genome shotgun (WGS) entry which is preliminary data.</text>
</comment>
<keyword evidence="5" id="KW-0479">Metal-binding</keyword>
<dbReference type="InterPro" id="IPR027806">
    <property type="entry name" value="HARBI1_dom"/>
</dbReference>
<dbReference type="EMBL" id="JANAVB010009593">
    <property type="protein sequence ID" value="KAJ6840219.1"/>
    <property type="molecule type" value="Genomic_DNA"/>
</dbReference>
<keyword evidence="7" id="KW-0539">Nucleus</keyword>
<name>A0AAX6HGQ8_IRIPA</name>
<gene>
    <name evidence="10" type="ORF">M6B38_310935</name>
</gene>
<dbReference type="Proteomes" id="UP001140949">
    <property type="component" value="Unassembled WGS sequence"/>
</dbReference>
<evidence type="ECO:0000313" key="11">
    <source>
        <dbReference type="Proteomes" id="UP001140949"/>
    </source>
</evidence>
<keyword evidence="4" id="KW-0540">Nuclease</keyword>
<comment type="similarity">
    <text evidence="3">Belongs to the HARBI1 family.</text>
</comment>
<dbReference type="GO" id="GO:0004518">
    <property type="term" value="F:nuclease activity"/>
    <property type="evidence" value="ECO:0007669"/>
    <property type="project" value="UniProtKB-KW"/>
</dbReference>
<keyword evidence="11" id="KW-1185">Reference proteome</keyword>
<reference evidence="10" key="1">
    <citation type="journal article" date="2023" name="GigaByte">
        <title>Genome assembly of the bearded iris, Iris pallida Lam.</title>
        <authorList>
            <person name="Bruccoleri R.E."/>
            <person name="Oakeley E.J."/>
            <person name="Faust A.M.E."/>
            <person name="Altorfer M."/>
            <person name="Dessus-Babus S."/>
            <person name="Burckhardt D."/>
            <person name="Oertli M."/>
            <person name="Naumann U."/>
            <person name="Petersen F."/>
            <person name="Wong J."/>
        </authorList>
    </citation>
    <scope>NUCLEOTIDE SEQUENCE</scope>
    <source>
        <strain evidence="10">GSM-AAB239-AS_SAM_17_03QT</strain>
    </source>
</reference>
<dbReference type="PANTHER" id="PTHR22930:SF244">
    <property type="entry name" value="OS05G0593000 PROTEIN"/>
    <property type="match status" value="1"/>
</dbReference>
<proteinExistence type="inferred from homology"/>
<evidence type="ECO:0000256" key="4">
    <source>
        <dbReference type="ARBA" id="ARBA00022722"/>
    </source>
</evidence>
<organism evidence="10 11">
    <name type="scientific">Iris pallida</name>
    <name type="common">Sweet iris</name>
    <dbReference type="NCBI Taxonomy" id="29817"/>
    <lineage>
        <taxon>Eukaryota</taxon>
        <taxon>Viridiplantae</taxon>
        <taxon>Streptophyta</taxon>
        <taxon>Embryophyta</taxon>
        <taxon>Tracheophyta</taxon>
        <taxon>Spermatophyta</taxon>
        <taxon>Magnoliopsida</taxon>
        <taxon>Liliopsida</taxon>
        <taxon>Asparagales</taxon>
        <taxon>Iridaceae</taxon>
        <taxon>Iridoideae</taxon>
        <taxon>Irideae</taxon>
        <taxon>Iris</taxon>
    </lineage>
</organism>
<dbReference type="Pfam" id="PF13359">
    <property type="entry name" value="DDE_Tnp_4"/>
    <property type="match status" value="1"/>
</dbReference>
<comment type="subcellular location">
    <subcellularLocation>
        <location evidence="2">Nucleus</location>
    </subcellularLocation>
</comment>
<evidence type="ECO:0000313" key="10">
    <source>
        <dbReference type="EMBL" id="KAJ6840219.1"/>
    </source>
</evidence>
<dbReference type="GO" id="GO:0046872">
    <property type="term" value="F:metal ion binding"/>
    <property type="evidence" value="ECO:0007669"/>
    <property type="project" value="UniProtKB-KW"/>
</dbReference>
<evidence type="ECO:0000256" key="3">
    <source>
        <dbReference type="ARBA" id="ARBA00006958"/>
    </source>
</evidence>
<dbReference type="GO" id="GO:0005634">
    <property type="term" value="C:nucleus"/>
    <property type="evidence" value="ECO:0007669"/>
    <property type="project" value="UniProtKB-SubCell"/>
</dbReference>
<protein>
    <submittedName>
        <fullName evidence="10">Nuclease HARBI1</fullName>
    </submittedName>
</protein>
<evidence type="ECO:0000256" key="8">
    <source>
        <dbReference type="SAM" id="MobiDB-lite"/>
    </source>
</evidence>
<comment type="cofactor">
    <cofactor evidence="1">
        <name>a divalent metal cation</name>
        <dbReference type="ChEBI" id="CHEBI:60240"/>
    </cofactor>
</comment>
<reference evidence="10" key="2">
    <citation type="submission" date="2023-04" db="EMBL/GenBank/DDBJ databases">
        <authorList>
            <person name="Bruccoleri R.E."/>
            <person name="Oakeley E.J."/>
            <person name="Faust A.-M."/>
            <person name="Dessus-Babus S."/>
            <person name="Altorfer M."/>
            <person name="Burckhardt D."/>
            <person name="Oertli M."/>
            <person name="Naumann U."/>
            <person name="Petersen F."/>
            <person name="Wong J."/>
        </authorList>
    </citation>
    <scope>NUCLEOTIDE SEQUENCE</scope>
    <source>
        <strain evidence="10">GSM-AAB239-AS_SAM_17_03QT</strain>
        <tissue evidence="10">Leaf</tissue>
    </source>
</reference>
<dbReference type="InterPro" id="IPR045249">
    <property type="entry name" value="HARBI1-like"/>
</dbReference>
<dbReference type="AlphaFoldDB" id="A0AAX6HGQ8"/>
<dbReference type="PANTHER" id="PTHR22930">
    <property type="match status" value="1"/>
</dbReference>